<feature type="region of interest" description="Disordered" evidence="1">
    <location>
        <begin position="479"/>
        <end position="520"/>
    </location>
</feature>
<comment type="caution">
    <text evidence="2">The sequence shown here is derived from an EMBL/GenBank/DDBJ whole genome shotgun (WGS) entry which is preliminary data.</text>
</comment>
<gene>
    <name evidence="2" type="ORF">Sste5346_007130</name>
</gene>
<proteinExistence type="predicted"/>
<dbReference type="Proteomes" id="UP001583186">
    <property type="component" value="Unassembled WGS sequence"/>
</dbReference>
<feature type="region of interest" description="Disordered" evidence="1">
    <location>
        <begin position="676"/>
        <end position="700"/>
    </location>
</feature>
<evidence type="ECO:0000256" key="1">
    <source>
        <dbReference type="SAM" id="MobiDB-lite"/>
    </source>
</evidence>
<dbReference type="EMBL" id="JAWCUI010000045">
    <property type="protein sequence ID" value="KAL1892392.1"/>
    <property type="molecule type" value="Genomic_DNA"/>
</dbReference>
<reference evidence="2 3" key="1">
    <citation type="journal article" date="2024" name="IMA Fungus">
        <title>IMA Genome - F19 : A genome assembly and annotation guide to empower mycologists, including annotated draft genome sequences of Ceratocystis pirilliformis, Diaporthe australafricana, Fusarium ophioides, Paecilomyces lecythidis, and Sporothrix stenoceras.</title>
        <authorList>
            <person name="Aylward J."/>
            <person name="Wilson A.M."/>
            <person name="Visagie C.M."/>
            <person name="Spraker J."/>
            <person name="Barnes I."/>
            <person name="Buitendag C."/>
            <person name="Ceriani C."/>
            <person name="Del Mar Angel L."/>
            <person name="du Plessis D."/>
            <person name="Fuchs T."/>
            <person name="Gasser K."/>
            <person name="Kramer D."/>
            <person name="Li W."/>
            <person name="Munsamy K."/>
            <person name="Piso A."/>
            <person name="Price J.L."/>
            <person name="Sonnekus B."/>
            <person name="Thomas C."/>
            <person name="van der Nest A."/>
            <person name="van Dijk A."/>
            <person name="van Heerden A."/>
            <person name="van Vuuren N."/>
            <person name="Yilmaz N."/>
            <person name="Duong T.A."/>
            <person name="van der Merwe N.A."/>
            <person name="Wingfield M.J."/>
            <person name="Wingfield B.D."/>
        </authorList>
    </citation>
    <scope>NUCLEOTIDE SEQUENCE [LARGE SCALE GENOMIC DNA]</scope>
    <source>
        <strain evidence="2 3">CMW 5346</strain>
    </source>
</reference>
<protein>
    <submittedName>
        <fullName evidence="2">Uncharacterized protein</fullName>
    </submittedName>
</protein>
<feature type="region of interest" description="Disordered" evidence="1">
    <location>
        <begin position="180"/>
        <end position="219"/>
    </location>
</feature>
<feature type="compositionally biased region" description="Pro residues" evidence="1">
    <location>
        <begin position="180"/>
        <end position="196"/>
    </location>
</feature>
<name>A0ABR3YWV5_9PEZI</name>
<evidence type="ECO:0000313" key="3">
    <source>
        <dbReference type="Proteomes" id="UP001583186"/>
    </source>
</evidence>
<sequence length="742" mass="81240">MAELLEPSPATAIPPTLEESRDFFLGLPSQPRLVARTNSVTNPYTRPLYRVLGPVTDKDLAQQWRAAVSSTDDNLNHQIHNSLTSQNVRWTTFVPLIVHGLPYDDLSRNPVTYPGPDPPKAEHALFLVIGVEAQTCSWAVGHAAANDCRRILQQQFPHHDIHALVAELAVVPMSSSPVPPLLASPQPAASPTPSPAASPAASPAPDTEPTTPVHSSSQGHHALFRGFDSTFDEIVTSDNMLLYKHYLLGVMQYINSYIVPFLPFPGQVIQPVLDGDNSERERPRGSLGLYIRLQSKEKNGSPRDTIYALTCRHVAIGRIVQEDQDYKAPQPTLPIVPMVYSDSASPMSQDQPLPIPVSNPISISMAWGSNTVASEQHKSLREQADSIDTWKLEKLWLKGEISPDGEEQLGVAKRCVKRYVPDMLDILKKEFGDVDEGGYGLGAGGRIFGHVELSRRMGYMNNGYLCDWALVAVHGVSTNSGGDDDDEADEAEKGNDPDTTDTDTDSRPHPTSTRLPQPLCPRFYSNHAYIGSSQLASDRKFSVTMRDLWNDKERRIAFQELLDRRDRASFVKLEAPSSSDSKTPLDPQFVFKNGGRTASTMGVTNPIEAVVRTPFSGREFPGARVLPILTMPPSRLIMEGKNAIISSHLFSEGGDSGAAVFDKTGKVVAMIDGGVKADDQPSNVNKNTDPDSLGASAKPEQSWTWTRNALGNWPAIDITYATPMEAIFDDIREVTGLDPVMV</sequence>
<organism evidence="2 3">
    <name type="scientific">Sporothrix stenoceras</name>
    <dbReference type="NCBI Taxonomy" id="5173"/>
    <lineage>
        <taxon>Eukaryota</taxon>
        <taxon>Fungi</taxon>
        <taxon>Dikarya</taxon>
        <taxon>Ascomycota</taxon>
        <taxon>Pezizomycotina</taxon>
        <taxon>Sordariomycetes</taxon>
        <taxon>Sordariomycetidae</taxon>
        <taxon>Ophiostomatales</taxon>
        <taxon>Ophiostomataceae</taxon>
        <taxon>Sporothrix</taxon>
    </lineage>
</organism>
<evidence type="ECO:0000313" key="2">
    <source>
        <dbReference type="EMBL" id="KAL1892392.1"/>
    </source>
</evidence>
<feature type="compositionally biased region" description="Polar residues" evidence="1">
    <location>
        <begin position="208"/>
        <end position="219"/>
    </location>
</feature>
<keyword evidence="3" id="KW-1185">Reference proteome</keyword>
<accession>A0ABR3YWV5</accession>